<evidence type="ECO:0000256" key="1">
    <source>
        <dbReference type="SAM" id="SignalP"/>
    </source>
</evidence>
<feature type="signal peptide" evidence="1">
    <location>
        <begin position="1"/>
        <end position="20"/>
    </location>
</feature>
<keyword evidence="3" id="KW-1185">Reference proteome</keyword>
<proteinExistence type="predicted"/>
<gene>
    <name evidence="2" type="ORF">OU798_19815</name>
</gene>
<evidence type="ECO:0000313" key="3">
    <source>
        <dbReference type="Proteomes" id="UP001145087"/>
    </source>
</evidence>
<keyword evidence="1" id="KW-0732">Signal</keyword>
<reference evidence="2" key="1">
    <citation type="submission" date="2022-11" db="EMBL/GenBank/DDBJ databases">
        <title>Marilongibacter aestuarii gen. nov., sp. nov., isolated from tidal flat sediment.</title>
        <authorList>
            <person name="Jiayan W."/>
        </authorList>
    </citation>
    <scope>NUCLEOTIDE SEQUENCE</scope>
    <source>
        <strain evidence="2">Z1-6</strain>
    </source>
</reference>
<feature type="chain" id="PRO_5040984044" description="NIPSNAP domain-containing protein" evidence="1">
    <location>
        <begin position="21"/>
        <end position="143"/>
    </location>
</feature>
<dbReference type="AlphaFoldDB" id="A0A9X3J822"/>
<protein>
    <recommendedName>
        <fullName evidence="4">NIPSNAP domain-containing protein</fullName>
    </recommendedName>
</protein>
<evidence type="ECO:0000313" key="2">
    <source>
        <dbReference type="EMBL" id="MCY1722607.1"/>
    </source>
</evidence>
<name>A0A9X3J822_9BACT</name>
<dbReference type="EMBL" id="JAPOHD010000061">
    <property type="protein sequence ID" value="MCY1722607.1"/>
    <property type="molecule type" value="Genomic_DNA"/>
</dbReference>
<organism evidence="2 3">
    <name type="scientific">Draconibacterium aestuarii</name>
    <dbReference type="NCBI Taxonomy" id="2998507"/>
    <lineage>
        <taxon>Bacteria</taxon>
        <taxon>Pseudomonadati</taxon>
        <taxon>Bacteroidota</taxon>
        <taxon>Bacteroidia</taxon>
        <taxon>Marinilabiliales</taxon>
        <taxon>Prolixibacteraceae</taxon>
        <taxon>Draconibacterium</taxon>
    </lineage>
</organism>
<dbReference type="RefSeq" id="WP_343334932.1">
    <property type="nucleotide sequence ID" value="NZ_JAPOHD010000061.1"/>
</dbReference>
<comment type="caution">
    <text evidence="2">The sequence shown here is derived from an EMBL/GenBank/DDBJ whole genome shotgun (WGS) entry which is preliminary data.</text>
</comment>
<accession>A0A9X3J822</accession>
<sequence>MKKLLAVTTVLLLVATIAMAQDDMKPVKHENVTWHNVVKVDFKPGQVWRAKEIIKIYEAAGAEAGTPGPEKFWFETGKYDLMLIWKMEDGPSDMEWRRSERNIKWRKALIEQLGSEEKVKELQQEYSGLISSSTNEICRKEIN</sequence>
<dbReference type="Proteomes" id="UP001145087">
    <property type="component" value="Unassembled WGS sequence"/>
</dbReference>
<evidence type="ECO:0008006" key="4">
    <source>
        <dbReference type="Google" id="ProtNLM"/>
    </source>
</evidence>